<dbReference type="PRINTS" id="PR00922">
    <property type="entry name" value="DADACBPTASE3"/>
</dbReference>
<protein>
    <submittedName>
        <fullName evidence="4">D-alanyl-D-alanine carboxypeptidase/D-alanyl-D-alanine-endopeptidase</fullName>
        <ecNumber evidence="4">3.4.16.4</ecNumber>
    </submittedName>
</protein>
<evidence type="ECO:0000256" key="2">
    <source>
        <dbReference type="ARBA" id="ARBA00022801"/>
    </source>
</evidence>
<dbReference type="InterPro" id="IPR000667">
    <property type="entry name" value="Peptidase_S13"/>
</dbReference>
<evidence type="ECO:0000256" key="1">
    <source>
        <dbReference type="ARBA" id="ARBA00006096"/>
    </source>
</evidence>
<evidence type="ECO:0000256" key="3">
    <source>
        <dbReference type="SAM" id="SignalP"/>
    </source>
</evidence>
<dbReference type="Proteomes" id="UP001596138">
    <property type="component" value="Unassembled WGS sequence"/>
</dbReference>
<evidence type="ECO:0000313" key="5">
    <source>
        <dbReference type="Proteomes" id="UP001596138"/>
    </source>
</evidence>
<evidence type="ECO:0000313" key="4">
    <source>
        <dbReference type="EMBL" id="MFC6237037.1"/>
    </source>
</evidence>
<dbReference type="RefSeq" id="WP_386764083.1">
    <property type="nucleotide sequence ID" value="NZ_JBHSTI010000008.1"/>
</dbReference>
<sequence length="465" mass="45246">MSSARRPALAAACALALALPVLVGGSAAGAPTAVPAPPAAPAVVLPVADGAPSPAPTTSDKAMVAAVAKALRAAPLGSDTTAIVLDVASGDVIVGDDETRAQVPASTAKTLTAVTALSALGPSTRLRTAVVTGATAGEIVLVGGGDATLTRTPAKPGQLPAGQAARPASLSDLARATAKALKASGITAVSVRIDDSAFRGPRTAAGWPDSYVSTGVVSPVSALSADSGRVSADSRVRDTDPALAAGRYFADRLATSGIAVSPAVTRTVAAAGATPIASVLSPTVADLVERMLTDSDNDLAEALAHLAGGKLVGDPSFAGGATATLQVVEALGVPTTGLALSDGSGLSRRDAVSARTLAGVLAAAARDEPPVGTTAGILWPTSTGLPIAGVTGTLAERFDTPGTDPGRGVVRAKTGTLSGVVTLAGMTRDSEGRLRVFAFLADASPGPLLDAQAALDRAAAAVAAG</sequence>
<dbReference type="EC" id="3.4.16.4" evidence="4"/>
<dbReference type="NCBIfam" id="TIGR00666">
    <property type="entry name" value="PBP4"/>
    <property type="match status" value="1"/>
</dbReference>
<dbReference type="Pfam" id="PF02113">
    <property type="entry name" value="Peptidase_S13"/>
    <property type="match status" value="2"/>
</dbReference>
<gene>
    <name evidence="4" type="primary">dacB</name>
    <name evidence="4" type="ORF">ACFQGU_04055</name>
</gene>
<feature type="signal peptide" evidence="3">
    <location>
        <begin position="1"/>
        <end position="23"/>
    </location>
</feature>
<feature type="chain" id="PRO_5045771561" evidence="3">
    <location>
        <begin position="24"/>
        <end position="465"/>
    </location>
</feature>
<proteinExistence type="inferred from homology"/>
<name>A0ABW1SZP0_9ACTN</name>
<dbReference type="InterPro" id="IPR012338">
    <property type="entry name" value="Beta-lactam/transpept-like"/>
</dbReference>
<organism evidence="4 5">
    <name type="scientific">Longivirga aurantiaca</name>
    <dbReference type="NCBI Taxonomy" id="1837743"/>
    <lineage>
        <taxon>Bacteria</taxon>
        <taxon>Bacillati</taxon>
        <taxon>Actinomycetota</taxon>
        <taxon>Actinomycetes</taxon>
        <taxon>Sporichthyales</taxon>
        <taxon>Sporichthyaceae</taxon>
        <taxon>Longivirga</taxon>
    </lineage>
</organism>
<comment type="similarity">
    <text evidence="1">Belongs to the peptidase S13 family.</text>
</comment>
<dbReference type="GO" id="GO:0009002">
    <property type="term" value="F:serine-type D-Ala-D-Ala carboxypeptidase activity"/>
    <property type="evidence" value="ECO:0007669"/>
    <property type="project" value="UniProtKB-EC"/>
</dbReference>
<reference evidence="5" key="1">
    <citation type="journal article" date="2019" name="Int. J. Syst. Evol. Microbiol.">
        <title>The Global Catalogue of Microorganisms (GCM) 10K type strain sequencing project: providing services to taxonomists for standard genome sequencing and annotation.</title>
        <authorList>
            <consortium name="The Broad Institute Genomics Platform"/>
            <consortium name="The Broad Institute Genome Sequencing Center for Infectious Disease"/>
            <person name="Wu L."/>
            <person name="Ma J."/>
        </authorList>
    </citation>
    <scope>NUCLEOTIDE SEQUENCE [LARGE SCALE GENOMIC DNA]</scope>
    <source>
        <strain evidence="5">CGMCC 4.7317</strain>
    </source>
</reference>
<keyword evidence="4" id="KW-0121">Carboxypeptidase</keyword>
<dbReference type="SUPFAM" id="SSF56601">
    <property type="entry name" value="beta-lactamase/transpeptidase-like"/>
    <property type="match status" value="1"/>
</dbReference>
<keyword evidence="5" id="KW-1185">Reference proteome</keyword>
<dbReference type="PANTHER" id="PTHR30023">
    <property type="entry name" value="D-ALANYL-D-ALANINE CARBOXYPEPTIDASE"/>
    <property type="match status" value="1"/>
</dbReference>
<keyword evidence="3" id="KW-0732">Signal</keyword>
<dbReference type="EMBL" id="JBHSTI010000008">
    <property type="protein sequence ID" value="MFC6237037.1"/>
    <property type="molecule type" value="Genomic_DNA"/>
</dbReference>
<accession>A0ABW1SZP0</accession>
<dbReference type="Gene3D" id="3.40.710.10">
    <property type="entry name" value="DD-peptidase/beta-lactamase superfamily"/>
    <property type="match status" value="2"/>
</dbReference>
<keyword evidence="4" id="KW-0645">Protease</keyword>
<comment type="caution">
    <text evidence="4">The sequence shown here is derived from an EMBL/GenBank/DDBJ whole genome shotgun (WGS) entry which is preliminary data.</text>
</comment>
<keyword evidence="2 4" id="KW-0378">Hydrolase</keyword>
<dbReference type="PANTHER" id="PTHR30023:SF0">
    <property type="entry name" value="PENICILLIN-SENSITIVE CARBOXYPEPTIDASE A"/>
    <property type="match status" value="1"/>
</dbReference>